<feature type="chain" id="PRO_5041247666" description="FAD-binding PCMH-type domain-containing protein" evidence="5">
    <location>
        <begin position="20"/>
        <end position="480"/>
    </location>
</feature>
<comment type="similarity">
    <text evidence="1">Belongs to the oxygen-dependent FAD-linked oxidoreductase family.</text>
</comment>
<sequence length="480" mass="51699">MTAIRILSCLALLLSTATSSVVVGEIRGGRPGQLVEVCTEIAARVSTNSAVVLPRGCSARHWFQSSNQLPSCIVQVGSPDDVSSILKIIGKHQAPFAVMSGGHTSNPGFSSTSGVHISLERLNQVVVSADKTTAEIGFGARWSEVFAKLEGTGLNVVGGRVVGPGVGGFTLGLTCDTVKNFNVVLPNGTMTTASATENKDLFFALKGGLNRFGIVTSATFFTHPQPGQVFGGYAMYPASSTSAVLNATMQFYENSVDPKTQIITTTAASPLGPTTLVLFFHDEPRKPPAFKYFDGIPSLVNTLRARRFSDFVAVFPSQVVEMTNLRGAFATMSTSKLTAPFLEAIKAETAAFGKIVSSRQGRGIRVNYDIEPFTEYGKFETDSAYLHSHSPLPLNLFFSWGREAEDGFWFSQMRASIERLKTVAIQEGIYSNDFTQFPNYALANTTAEELYGASNAARLRKIRADIDPLNIMSLTGGYEI</sequence>
<evidence type="ECO:0000256" key="2">
    <source>
        <dbReference type="ARBA" id="ARBA00022630"/>
    </source>
</evidence>
<dbReference type="InterPro" id="IPR006094">
    <property type="entry name" value="Oxid_FAD_bind_N"/>
</dbReference>
<protein>
    <recommendedName>
        <fullName evidence="6">FAD-binding PCMH-type domain-containing protein</fullName>
    </recommendedName>
</protein>
<dbReference type="InterPro" id="IPR016166">
    <property type="entry name" value="FAD-bd_PCMH"/>
</dbReference>
<dbReference type="PANTHER" id="PTHR42973:SF13">
    <property type="entry name" value="FAD-BINDING PCMH-TYPE DOMAIN-CONTAINING PROTEIN"/>
    <property type="match status" value="1"/>
</dbReference>
<dbReference type="PANTHER" id="PTHR42973">
    <property type="entry name" value="BINDING OXIDOREDUCTASE, PUTATIVE (AFU_ORTHOLOGUE AFUA_1G17690)-RELATED"/>
    <property type="match status" value="1"/>
</dbReference>
<evidence type="ECO:0000256" key="1">
    <source>
        <dbReference type="ARBA" id="ARBA00005466"/>
    </source>
</evidence>
<dbReference type="AlphaFoldDB" id="A0AA40BV54"/>
<feature type="domain" description="FAD-binding PCMH-type" evidence="6">
    <location>
        <begin position="66"/>
        <end position="225"/>
    </location>
</feature>
<keyword evidence="3" id="KW-0274">FAD</keyword>
<evidence type="ECO:0000313" key="8">
    <source>
        <dbReference type="Proteomes" id="UP001175000"/>
    </source>
</evidence>
<dbReference type="Pfam" id="PF01565">
    <property type="entry name" value="FAD_binding_4"/>
    <property type="match status" value="1"/>
</dbReference>
<dbReference type="GO" id="GO:0016491">
    <property type="term" value="F:oxidoreductase activity"/>
    <property type="evidence" value="ECO:0007669"/>
    <property type="project" value="UniProtKB-KW"/>
</dbReference>
<dbReference type="InterPro" id="IPR050416">
    <property type="entry name" value="FAD-linked_Oxidoreductase"/>
</dbReference>
<comment type="caution">
    <text evidence="7">The sequence shown here is derived from an EMBL/GenBank/DDBJ whole genome shotgun (WGS) entry which is preliminary data.</text>
</comment>
<dbReference type="EMBL" id="JAULSU010000006">
    <property type="protein sequence ID" value="KAK0614750.1"/>
    <property type="molecule type" value="Genomic_DNA"/>
</dbReference>
<keyword evidence="5" id="KW-0732">Signal</keyword>
<dbReference type="Gene3D" id="3.30.465.10">
    <property type="match status" value="1"/>
</dbReference>
<evidence type="ECO:0000256" key="3">
    <source>
        <dbReference type="ARBA" id="ARBA00022827"/>
    </source>
</evidence>
<dbReference type="InterPro" id="IPR016169">
    <property type="entry name" value="FAD-bd_PCMH_sub2"/>
</dbReference>
<accession>A0AA40BV54</accession>
<organism evidence="7 8">
    <name type="scientific">Immersiella caudata</name>
    <dbReference type="NCBI Taxonomy" id="314043"/>
    <lineage>
        <taxon>Eukaryota</taxon>
        <taxon>Fungi</taxon>
        <taxon>Dikarya</taxon>
        <taxon>Ascomycota</taxon>
        <taxon>Pezizomycotina</taxon>
        <taxon>Sordariomycetes</taxon>
        <taxon>Sordariomycetidae</taxon>
        <taxon>Sordariales</taxon>
        <taxon>Lasiosphaeriaceae</taxon>
        <taxon>Immersiella</taxon>
    </lineage>
</organism>
<evidence type="ECO:0000256" key="4">
    <source>
        <dbReference type="ARBA" id="ARBA00023002"/>
    </source>
</evidence>
<dbReference type="PROSITE" id="PS51387">
    <property type="entry name" value="FAD_PCMH"/>
    <property type="match status" value="1"/>
</dbReference>
<dbReference type="InterPro" id="IPR036318">
    <property type="entry name" value="FAD-bd_PCMH-like_sf"/>
</dbReference>
<evidence type="ECO:0000259" key="6">
    <source>
        <dbReference type="PROSITE" id="PS51387"/>
    </source>
</evidence>
<name>A0AA40BV54_9PEZI</name>
<dbReference type="Proteomes" id="UP001175000">
    <property type="component" value="Unassembled WGS sequence"/>
</dbReference>
<keyword evidence="8" id="KW-1185">Reference proteome</keyword>
<dbReference type="GO" id="GO:0071949">
    <property type="term" value="F:FAD binding"/>
    <property type="evidence" value="ECO:0007669"/>
    <property type="project" value="InterPro"/>
</dbReference>
<gene>
    <name evidence="7" type="ORF">B0T14DRAFT_540074</name>
</gene>
<evidence type="ECO:0000313" key="7">
    <source>
        <dbReference type="EMBL" id="KAK0614750.1"/>
    </source>
</evidence>
<keyword evidence="4" id="KW-0560">Oxidoreductase</keyword>
<reference evidence="7" key="1">
    <citation type="submission" date="2023-06" db="EMBL/GenBank/DDBJ databases">
        <title>Genome-scale phylogeny and comparative genomics of the fungal order Sordariales.</title>
        <authorList>
            <consortium name="Lawrence Berkeley National Laboratory"/>
            <person name="Hensen N."/>
            <person name="Bonometti L."/>
            <person name="Westerberg I."/>
            <person name="Brannstrom I.O."/>
            <person name="Guillou S."/>
            <person name="Cros-Aarteil S."/>
            <person name="Calhoun S."/>
            <person name="Haridas S."/>
            <person name="Kuo A."/>
            <person name="Mondo S."/>
            <person name="Pangilinan J."/>
            <person name="Riley R."/>
            <person name="Labutti K."/>
            <person name="Andreopoulos B."/>
            <person name="Lipzen A."/>
            <person name="Chen C."/>
            <person name="Yanf M."/>
            <person name="Daum C."/>
            <person name="Ng V."/>
            <person name="Clum A."/>
            <person name="Steindorff A."/>
            <person name="Ohm R."/>
            <person name="Martin F."/>
            <person name="Silar P."/>
            <person name="Natvig D."/>
            <person name="Lalanne C."/>
            <person name="Gautier V."/>
            <person name="Ament-Velasquez S.L."/>
            <person name="Kruys A."/>
            <person name="Hutchinson M.I."/>
            <person name="Powell A.J."/>
            <person name="Barry K."/>
            <person name="Miller A.N."/>
            <person name="Grigoriev I.V."/>
            <person name="Debuchy R."/>
            <person name="Gladieux P."/>
            <person name="Thoren M.H."/>
            <person name="Johannesson H."/>
        </authorList>
    </citation>
    <scope>NUCLEOTIDE SEQUENCE</scope>
    <source>
        <strain evidence="7">CBS 606.72</strain>
    </source>
</reference>
<dbReference type="SUPFAM" id="SSF56176">
    <property type="entry name" value="FAD-binding/transporter-associated domain-like"/>
    <property type="match status" value="1"/>
</dbReference>
<keyword evidence="2" id="KW-0285">Flavoprotein</keyword>
<evidence type="ECO:0000256" key="5">
    <source>
        <dbReference type="SAM" id="SignalP"/>
    </source>
</evidence>
<proteinExistence type="inferred from homology"/>
<feature type="signal peptide" evidence="5">
    <location>
        <begin position="1"/>
        <end position="19"/>
    </location>
</feature>